<dbReference type="GeneID" id="28800467"/>
<evidence type="ECO:0000313" key="1">
    <source>
        <dbReference type="EMBL" id="ANA86348.1"/>
    </source>
</evidence>
<gene>
    <name evidence="1" type="primary">5</name>
    <name evidence="1" type="ORF">PBI_ONEUP_5</name>
</gene>
<proteinExistence type="predicted"/>
<keyword evidence="2" id="KW-1185">Reference proteome</keyword>
<dbReference type="OrthoDB" id="29231at10239"/>
<protein>
    <submittedName>
        <fullName evidence="1">Uncharacterized protein</fullName>
    </submittedName>
</protein>
<dbReference type="Proteomes" id="UP000204609">
    <property type="component" value="Segment"/>
</dbReference>
<name>A0A160DEP8_9CAUD</name>
<dbReference type="RefSeq" id="YP_009274430.1">
    <property type="nucleotide sequence ID" value="NC_030917.1"/>
</dbReference>
<evidence type="ECO:0000313" key="2">
    <source>
        <dbReference type="Proteomes" id="UP000204609"/>
    </source>
</evidence>
<dbReference type="KEGG" id="vg:28800467"/>
<reference evidence="2" key="1">
    <citation type="submission" date="2016-03" db="EMBL/GenBank/DDBJ databases">
        <authorList>
            <person name="Ploux O."/>
        </authorList>
    </citation>
    <scope>NUCLEOTIDE SEQUENCE [LARGE SCALE GENOMIC DNA]</scope>
</reference>
<sequence>MTDPPTLDCQGCGEVIQKLTWEQQQAVAENPYNHVAFCRRCKQAGLHIEEQYR</sequence>
<accession>A0A160DEP8</accession>
<organism evidence="1 2">
    <name type="scientific">Gordonia phage OneUp</name>
    <dbReference type="NCBI Taxonomy" id="1838074"/>
    <lineage>
        <taxon>Viruses</taxon>
        <taxon>Duplodnaviria</taxon>
        <taxon>Heunggongvirae</taxon>
        <taxon>Uroviricota</taxon>
        <taxon>Caudoviricetes</taxon>
        <taxon>Oneupvirus</taxon>
        <taxon>Oneupvirus oneup</taxon>
    </lineage>
</organism>
<dbReference type="EMBL" id="KU998245">
    <property type="protein sequence ID" value="ANA86348.1"/>
    <property type="molecule type" value="Genomic_DNA"/>
</dbReference>